<keyword evidence="1" id="KW-0812">Transmembrane</keyword>
<reference evidence="2 3" key="1">
    <citation type="journal article" date="2013" name="Genome Biol. Evol.">
        <title>Comparison of metabolic capacities and inference of gene content evolution in mosquito-associated Spiroplasma diminutum and S. taiwanense.</title>
        <authorList>
            <person name="Lo W.S."/>
            <person name="Ku C."/>
            <person name="Chen L.L."/>
            <person name="Chang T.H."/>
            <person name="Kuo C.H."/>
        </authorList>
    </citation>
    <scope>NUCLEOTIDE SEQUENCE [LARGE SCALE GENOMIC DNA]</scope>
    <source>
        <strain evidence="2">CT-1</strain>
    </source>
</reference>
<dbReference type="Proteomes" id="UP000014984">
    <property type="component" value="Chromosome"/>
</dbReference>
<name>S5M075_9MOLU</name>
<gene>
    <name evidence="2" type="ORF">STAIW_v1c08140</name>
</gene>
<protein>
    <submittedName>
        <fullName evidence="2">Uncharacterized protein</fullName>
    </submittedName>
</protein>
<feature type="transmembrane region" description="Helical" evidence="1">
    <location>
        <begin position="21"/>
        <end position="46"/>
    </location>
</feature>
<dbReference type="RefSeq" id="WP_020834541.1">
    <property type="nucleotide sequence ID" value="NC_021846.1"/>
</dbReference>
<dbReference type="EMBL" id="CP005074">
    <property type="protein sequence ID" value="AGR41402.1"/>
    <property type="molecule type" value="Genomic_DNA"/>
</dbReference>
<dbReference type="KEGG" id="stai:STAIW_v1c08140"/>
<dbReference type="PATRIC" id="fig|1276220.3.peg.831"/>
<dbReference type="HOGENOM" id="CLU_2511044_0_0_14"/>
<dbReference type="STRING" id="1276220.STAIW_v1c08140"/>
<evidence type="ECO:0000313" key="3">
    <source>
        <dbReference type="Proteomes" id="UP000014984"/>
    </source>
</evidence>
<evidence type="ECO:0000256" key="1">
    <source>
        <dbReference type="SAM" id="Phobius"/>
    </source>
</evidence>
<accession>S5M075</accession>
<proteinExistence type="predicted"/>
<evidence type="ECO:0000313" key="2">
    <source>
        <dbReference type="EMBL" id="AGR41402.1"/>
    </source>
</evidence>
<sequence length="85" mass="9608">MLDLFNIQTKDNKFDPLLAKFNILIIGELNITLGTLSSLIFFVPLLKTLNANLGNNLDIIRNLNLSALAQLDPSSQEEKEQYLEF</sequence>
<keyword evidence="3" id="KW-1185">Reference proteome</keyword>
<dbReference type="AlphaFoldDB" id="S5M075"/>
<keyword evidence="1" id="KW-0472">Membrane</keyword>
<organism evidence="2 3">
    <name type="scientific">Spiroplasma taiwanense CT-1</name>
    <dbReference type="NCBI Taxonomy" id="1276220"/>
    <lineage>
        <taxon>Bacteria</taxon>
        <taxon>Bacillati</taxon>
        <taxon>Mycoplasmatota</taxon>
        <taxon>Mollicutes</taxon>
        <taxon>Entomoplasmatales</taxon>
        <taxon>Spiroplasmataceae</taxon>
        <taxon>Spiroplasma</taxon>
    </lineage>
</organism>
<keyword evidence="1" id="KW-1133">Transmembrane helix</keyword>